<gene>
    <name evidence="2" type="ORF">DCR58_04350</name>
</gene>
<dbReference type="InterPro" id="IPR032466">
    <property type="entry name" value="Metal_Hydrolase"/>
</dbReference>
<evidence type="ECO:0000313" key="2">
    <source>
        <dbReference type="EMBL" id="HAR56001.1"/>
    </source>
</evidence>
<dbReference type="Gene3D" id="2.30.40.10">
    <property type="entry name" value="Urease, subunit C, domain 1"/>
    <property type="match status" value="1"/>
</dbReference>
<dbReference type="PANTHER" id="PTHR43135:SF3">
    <property type="entry name" value="ALPHA-D-RIBOSE 1-METHYLPHOSPHONATE 5-TRIPHOSPHATE DIPHOSPHATASE"/>
    <property type="match status" value="1"/>
</dbReference>
<protein>
    <submittedName>
        <fullName evidence="2">Metal-dependent hydrolase</fullName>
    </submittedName>
</protein>
<sequence length="417" mass="46039">MNKLTWIIGAGAVAALLWLLPEPAPVEDNSFTIGPINVFDGEKVLRAHYVSVEEGVIVRVESQPPKAVQRVYPTKPDQWIIPGLIDSHVHTWGDARERALDFGVTTVIDLFGHPSELRRARQQRNSVQLQQEADMWGAGRLVTAPDGHGTQFGFSPHPFADDDSAESAVSERLAEGSDFIKIVYTAEDVDYPHRPSISYQQLQRVIQAAHDQQVLAVVHVADHLSAEHAVTAGADGLVHGFFDQPISEQLIDKMEQLQVFIVPTNMIYEHLVHGEFNKQVLLPACGDCFNQQKLNSLSRGGANMASTLFYNNLKTNTRLLDESELDVLVGSDAPNPGTEHGISLIAELMWLEAQDVNWQVAIHSATALAAERWRIKGRGRIAVGQRADMVLIGSSPAQGMHLLLDPQAVWKNGYQVR</sequence>
<dbReference type="SUPFAM" id="SSF51338">
    <property type="entry name" value="Composite domain of metallo-dependent hydrolases"/>
    <property type="match status" value="1"/>
</dbReference>
<dbReference type="Gene3D" id="3.30.110.90">
    <property type="entry name" value="Amidohydrolase"/>
    <property type="match status" value="1"/>
</dbReference>
<keyword evidence="2" id="KW-0378">Hydrolase</keyword>
<proteinExistence type="predicted"/>
<dbReference type="Gene3D" id="1.20.58.520">
    <property type="entry name" value="Amidohydrolase"/>
    <property type="match status" value="1"/>
</dbReference>
<dbReference type="EMBL" id="DMUP01000097">
    <property type="protein sequence ID" value="HAR56001.1"/>
    <property type="molecule type" value="Genomic_DNA"/>
</dbReference>
<dbReference type="SUPFAM" id="SSF51556">
    <property type="entry name" value="Metallo-dependent hydrolases"/>
    <property type="match status" value="1"/>
</dbReference>
<dbReference type="Pfam" id="PF01979">
    <property type="entry name" value="Amidohydro_1"/>
    <property type="match status" value="1"/>
</dbReference>
<dbReference type="InterPro" id="IPR051781">
    <property type="entry name" value="Metallo-dep_Hydrolase"/>
</dbReference>
<reference evidence="2 3" key="1">
    <citation type="journal article" date="2018" name="Nat. Biotechnol.">
        <title>A standardized bacterial taxonomy based on genome phylogeny substantially revises the tree of life.</title>
        <authorList>
            <person name="Parks D.H."/>
            <person name="Chuvochina M."/>
            <person name="Waite D.W."/>
            <person name="Rinke C."/>
            <person name="Skarshewski A."/>
            <person name="Chaumeil P.A."/>
            <person name="Hugenholtz P."/>
        </authorList>
    </citation>
    <scope>NUCLEOTIDE SEQUENCE [LARGE SCALE GENOMIC DNA]</scope>
    <source>
        <strain evidence="2">UBA9360</strain>
    </source>
</reference>
<dbReference type="InterPro" id="IPR006680">
    <property type="entry name" value="Amidohydro-rel"/>
</dbReference>
<dbReference type="STRING" id="314276.OS145_01342"/>
<organism evidence="2 3">
    <name type="scientific">Idiomarina baltica</name>
    <dbReference type="NCBI Taxonomy" id="190892"/>
    <lineage>
        <taxon>Bacteria</taxon>
        <taxon>Pseudomonadati</taxon>
        <taxon>Pseudomonadota</taxon>
        <taxon>Gammaproteobacteria</taxon>
        <taxon>Alteromonadales</taxon>
        <taxon>Idiomarinaceae</taxon>
        <taxon>Idiomarina</taxon>
    </lineage>
</organism>
<dbReference type="InterPro" id="IPR011059">
    <property type="entry name" value="Metal-dep_hydrolase_composite"/>
</dbReference>
<comment type="caution">
    <text evidence="2">The sequence shown here is derived from an EMBL/GenBank/DDBJ whole genome shotgun (WGS) entry which is preliminary data.</text>
</comment>
<evidence type="ECO:0000313" key="3">
    <source>
        <dbReference type="Proteomes" id="UP000262878"/>
    </source>
</evidence>
<dbReference type="Gene3D" id="3.40.50.10910">
    <property type="entry name" value="Amidohydrolase"/>
    <property type="match status" value="1"/>
</dbReference>
<feature type="domain" description="Amidohydrolase-related" evidence="1">
    <location>
        <begin position="80"/>
        <end position="394"/>
    </location>
</feature>
<accession>A0A348WN89</accession>
<name>A0A348WN89_9GAMM</name>
<evidence type="ECO:0000259" key="1">
    <source>
        <dbReference type="Pfam" id="PF01979"/>
    </source>
</evidence>
<dbReference type="PANTHER" id="PTHR43135">
    <property type="entry name" value="ALPHA-D-RIBOSE 1-METHYLPHOSPHONATE 5-TRIPHOSPHATE DIPHOSPHATASE"/>
    <property type="match status" value="1"/>
</dbReference>
<dbReference type="GO" id="GO:0016810">
    <property type="term" value="F:hydrolase activity, acting on carbon-nitrogen (but not peptide) bonds"/>
    <property type="evidence" value="ECO:0007669"/>
    <property type="project" value="InterPro"/>
</dbReference>
<dbReference type="AlphaFoldDB" id="A0A348WN89"/>
<dbReference type="Proteomes" id="UP000262878">
    <property type="component" value="Unassembled WGS sequence"/>
</dbReference>